<dbReference type="InterPro" id="IPR058531">
    <property type="entry name" value="Baseplate_J_M"/>
</dbReference>
<dbReference type="AlphaFoldDB" id="A0A7X2BHP6"/>
<dbReference type="InterPro" id="IPR014507">
    <property type="entry name" value="Baseplate_assembly_J_pred"/>
</dbReference>
<evidence type="ECO:0000313" key="3">
    <source>
        <dbReference type="EMBL" id="MQT46504.1"/>
    </source>
</evidence>
<gene>
    <name evidence="3" type="ORF">GHO40_07150</name>
</gene>
<proteinExistence type="predicted"/>
<dbReference type="PANTHER" id="PTHR35862">
    <property type="entry name" value="FELS-2 PROPHAGE PROTEIN"/>
    <property type="match status" value="1"/>
</dbReference>
<dbReference type="InterPro" id="IPR052726">
    <property type="entry name" value="Phage_Baseplate_Hub"/>
</dbReference>
<feature type="domain" description="Baseplate J-like central" evidence="1">
    <location>
        <begin position="129"/>
        <end position="200"/>
    </location>
</feature>
<feature type="domain" description="Baseplate J-like C-terminal" evidence="2">
    <location>
        <begin position="207"/>
        <end position="288"/>
    </location>
</feature>
<evidence type="ECO:0000259" key="2">
    <source>
        <dbReference type="Pfam" id="PF26079"/>
    </source>
</evidence>
<organism evidence="3 4">
    <name type="scientific">Pseudomonas helleri</name>
    <dbReference type="NCBI Taxonomy" id="1608996"/>
    <lineage>
        <taxon>Bacteria</taxon>
        <taxon>Pseudomonadati</taxon>
        <taxon>Pseudomonadota</taxon>
        <taxon>Gammaproteobacteria</taxon>
        <taxon>Pseudomonadales</taxon>
        <taxon>Pseudomonadaceae</taxon>
        <taxon>Pseudomonas</taxon>
    </lineage>
</organism>
<evidence type="ECO:0000259" key="1">
    <source>
        <dbReference type="Pfam" id="PF26078"/>
    </source>
</evidence>
<dbReference type="Proteomes" id="UP000441404">
    <property type="component" value="Unassembled WGS sequence"/>
</dbReference>
<dbReference type="Pfam" id="PF26078">
    <property type="entry name" value="Baseplate_J_M"/>
    <property type="match status" value="1"/>
</dbReference>
<reference evidence="3 4" key="1">
    <citation type="submission" date="2019-10" db="EMBL/GenBank/DDBJ databases">
        <title>Evaluation of single-gene subtyping targets for Pseudomonas.</title>
        <authorList>
            <person name="Reichler S.J."/>
            <person name="Orsi R.H."/>
            <person name="Wiedmann M."/>
            <person name="Martin N.H."/>
            <person name="Murphy S.I."/>
        </authorList>
    </citation>
    <scope>NUCLEOTIDE SEQUENCE [LARGE SCALE GENOMIC DNA]</scope>
    <source>
        <strain evidence="3 4">FSL R10-3257</strain>
    </source>
</reference>
<evidence type="ECO:0000313" key="4">
    <source>
        <dbReference type="Proteomes" id="UP000441404"/>
    </source>
</evidence>
<sequence length="294" mass="31295">MIDLSQLPAPEVVEPLDFEGIYQDLLATFRALMGDGWTAPLESDPVVKLLELCAYREVQLRARINDTARSVLLAYAVGADLEQLAANVNVSRLLVSPGDPEASPPVDPVYENDASLRARVQRAFEGLSVAGPRAAYVFHALSADGRVADASAESPAPAEVVVTVLSREGDGSASADLLDVVDDALSSEEVRPVADRLTVQGAQIVPYQVTATLWLYPGPEVEPILAAALAQLETYVGTQRRLGRDIRRSALFAALHVEGVQRVELLQPSADVVLTSSQAAHCTAIDVSAGGFDE</sequence>
<dbReference type="Pfam" id="PF26079">
    <property type="entry name" value="Baseplate_J_C"/>
    <property type="match status" value="1"/>
</dbReference>
<dbReference type="RefSeq" id="WP_286597094.1">
    <property type="nucleotide sequence ID" value="NZ_WIWJ01000009.1"/>
</dbReference>
<dbReference type="PANTHER" id="PTHR35862:SF1">
    <property type="entry name" value="FELS-2 PROPHAGE PROTEIN"/>
    <property type="match status" value="1"/>
</dbReference>
<dbReference type="EMBL" id="WIWJ01000009">
    <property type="protein sequence ID" value="MQT46504.1"/>
    <property type="molecule type" value="Genomic_DNA"/>
</dbReference>
<name>A0A7X2BHP6_9PSED</name>
<dbReference type="PIRSF" id="PIRSF020481">
    <property type="entry name" value="BAP"/>
    <property type="match status" value="1"/>
</dbReference>
<dbReference type="InterPro" id="IPR058530">
    <property type="entry name" value="Baseplate_J-like_C"/>
</dbReference>
<accession>A0A7X2BHP6</accession>
<comment type="caution">
    <text evidence="3">The sequence shown here is derived from an EMBL/GenBank/DDBJ whole genome shotgun (WGS) entry which is preliminary data.</text>
</comment>
<protein>
    <submittedName>
        <fullName evidence="3">Baseplate assembly protein</fullName>
    </submittedName>
</protein>